<keyword evidence="8" id="KW-1185">Reference proteome</keyword>
<dbReference type="SUPFAM" id="SSF117281">
    <property type="entry name" value="Kelch motif"/>
    <property type="match status" value="1"/>
</dbReference>
<feature type="compositionally biased region" description="Basic and acidic residues" evidence="3">
    <location>
        <begin position="1417"/>
        <end position="1429"/>
    </location>
</feature>
<feature type="compositionally biased region" description="Acidic residues" evidence="3">
    <location>
        <begin position="1430"/>
        <end position="1442"/>
    </location>
</feature>
<dbReference type="SMART" id="SM00642">
    <property type="entry name" value="Aamy"/>
    <property type="match status" value="1"/>
</dbReference>
<evidence type="ECO:0000313" key="7">
    <source>
        <dbReference type="EMBL" id="CAL4801265.1"/>
    </source>
</evidence>
<dbReference type="SMART" id="SM00225">
    <property type="entry name" value="BTB"/>
    <property type="match status" value="1"/>
</dbReference>
<feature type="region of interest" description="Disordered" evidence="3">
    <location>
        <begin position="1361"/>
        <end position="1474"/>
    </location>
</feature>
<keyword evidence="1" id="KW-0880">Kelch repeat</keyword>
<keyword evidence="2" id="KW-0677">Repeat</keyword>
<evidence type="ECO:0000313" key="5">
    <source>
        <dbReference type="EMBL" id="CAI4013953.1"/>
    </source>
</evidence>
<feature type="region of interest" description="Disordered" evidence="3">
    <location>
        <begin position="528"/>
        <end position="551"/>
    </location>
</feature>
<dbReference type="InterPro" id="IPR000210">
    <property type="entry name" value="BTB/POZ_dom"/>
</dbReference>
<dbReference type="PANTHER" id="PTHR46376:SF1">
    <property type="entry name" value="LEUCINE-ZIPPER-LIKE TRANSCRIPTIONAL REGULATOR 1"/>
    <property type="match status" value="1"/>
</dbReference>
<dbReference type="Gene3D" id="3.30.710.10">
    <property type="entry name" value="Potassium Channel Kv1.1, Chain A"/>
    <property type="match status" value="1"/>
</dbReference>
<dbReference type="SUPFAM" id="SSF54695">
    <property type="entry name" value="POZ domain"/>
    <property type="match status" value="1"/>
</dbReference>
<reference evidence="5" key="1">
    <citation type="submission" date="2022-10" db="EMBL/GenBank/DDBJ databases">
        <authorList>
            <person name="Chen Y."/>
            <person name="Dougan E. K."/>
            <person name="Chan C."/>
            <person name="Rhodes N."/>
            <person name="Thang M."/>
        </authorList>
    </citation>
    <scope>NUCLEOTIDE SEQUENCE</scope>
</reference>
<evidence type="ECO:0000256" key="3">
    <source>
        <dbReference type="SAM" id="MobiDB-lite"/>
    </source>
</evidence>
<gene>
    <name evidence="5" type="ORF">C1SCF055_LOCUS38890</name>
</gene>
<sequence length="1495" mass="166485">MDSLLAAGPLQEVDSQDRCDCSVSPLRRWREVELNSPVKPGERSGASSVIYQDALYVFGGYGGSGRLDDIFRFDFPSRCWTRLEVQGAVPAGRENNGAVVHGNKMYLFGGYSGFTWLNDFHSFNFDSSTWQAVPSGHKGSVPSTRFGYVSAVHGDFMYVFGGYDGSAWLNDMFDFDFERGAWFSTQVQGFIPSGRSCPSWATHNGSVYLFGGYDGVHRMNDFHQFRMASRTWSSVRSAGQVPSPRYFHASVVYGNSLFLFGGYSGQERLNDLYEFRFDCHTWFVLSTEDPPSGRSSLVAEVFNNSLYVFGGYNGSIVLNDFYEFRFEPVSVPPSNLVDDLRKLINNPAFSDVTFIVENQSVYATRAHLAARSEHFRALFYGGMRESQSDAGEQIVLQDLAHPVFLLLLEYIYTDQVGDISSDLAVHLLIAAERFLLDRLKAVLPDPTATRVWLVFQNHGEAFLMREGYEPGCWELHCKEMPAGEPYAFLAEWVQEFRHCGQSSCFGIPHPDAIEVGLVSWDLPSTDQAAVETGEDAETARGAAEAESPKEQTEAEQLGLAEFRLEAVDNHHFYSVTDGSGVRLSLLVAPRVDIIGAQVASTDGDWGPLSLRKVKQATSPVHGVASDTPFEPGKWLGDAPDFSIDGSSDFILRVHRRDWRADPYAHGLQAEEGYGWTGSLGAEGVEAPPGPCLWSRKTASELQAPPVFQRCADRELVLYELHLGSFTGTGTLRDAAERLVHVRDLGCTAISVMPIHQDARRKCTGEVDRWGYDVISFMAVDSLYGSLEDLVHFVQKAHTLGMAVFIDFVCNHMMWGAPHLYGPQMFLTEETVWGPRPDFSKPQVQRYILAAAELLLQRIGVDGLRVDSTKSIRKYPSGDQDSFGASLLSELVALCRQQGKLAIAEDLEDGDGLLQWGGIGFHLQWDMALFCWIYDALVSPLDEFRKVHMVVKGLVGLAPGRGHALRGRVVFMESHDTAACDRYGRVPAAVHNGKSFLPEGVEEAGDAFQQVGNAMPYPDEEEVAQNPYAARRTALGLVLVMTAPGIPMLLQGQEVCESRPFQWPHGPALDWKRVKNAKGDAATWLQLCRDLIALRTGKGQRATCELGGSPLQGDGVHVFLEHGGILAYLRWFEAEDSRERRHCRARLALVAVNWRNQSYERYSFGVPPSKSWCLALPDVIKLRATPTALNIDPQIYASEDEGLEKVIDNAGDKSMQVKYDMSMKNQLYGRSGDFIKGRELFAMILIIKSPDHTEVLYNAHHLYMFNYYGDDQLEAFYNKWLDIVYNMKHDDLPSNNSLRDTLFRKIEHSKLMAFDINRYKTFDEGHPEKTYAYLTGMIKGYIARGKQERLLKDRELKLSLSSNKTTPALEDADKPAAPIKTKKENEAAASSTGDPPKRPKAKAKSEAASVLPTPSPKSHADKNNKKGKDDEEHDHDELDDGDDGGPGPSGGKVSKKPLDDSEDIFDKDKDPEEMTLQELIDVHVQEVHHGTESTDG</sequence>
<dbReference type="Proteomes" id="UP001152797">
    <property type="component" value="Unassembled WGS sequence"/>
</dbReference>
<dbReference type="EMBL" id="CAMXCT030006112">
    <property type="protein sequence ID" value="CAL4801265.1"/>
    <property type="molecule type" value="Genomic_DNA"/>
</dbReference>
<reference evidence="6" key="2">
    <citation type="submission" date="2024-04" db="EMBL/GenBank/DDBJ databases">
        <authorList>
            <person name="Chen Y."/>
            <person name="Shah S."/>
            <person name="Dougan E. K."/>
            <person name="Thang M."/>
            <person name="Chan C."/>
        </authorList>
    </citation>
    <scope>NUCLEOTIDE SEQUENCE [LARGE SCALE GENOMIC DNA]</scope>
</reference>
<dbReference type="InterPro" id="IPR011333">
    <property type="entry name" value="SKP1/BTB/POZ_sf"/>
</dbReference>
<evidence type="ECO:0000313" key="6">
    <source>
        <dbReference type="EMBL" id="CAL1167328.1"/>
    </source>
</evidence>
<dbReference type="Pfam" id="PF00128">
    <property type="entry name" value="Alpha-amylase"/>
    <property type="match status" value="1"/>
</dbReference>
<evidence type="ECO:0000259" key="4">
    <source>
        <dbReference type="PROSITE" id="PS50097"/>
    </source>
</evidence>
<dbReference type="Gene3D" id="3.20.20.80">
    <property type="entry name" value="Glycosidases"/>
    <property type="match status" value="1"/>
</dbReference>
<dbReference type="EMBL" id="CAMXCT020006112">
    <property type="protein sequence ID" value="CAL1167328.1"/>
    <property type="molecule type" value="Genomic_DNA"/>
</dbReference>
<feature type="domain" description="BTB" evidence="4">
    <location>
        <begin position="350"/>
        <end position="416"/>
    </location>
</feature>
<dbReference type="InterPro" id="IPR006652">
    <property type="entry name" value="Kelch_1"/>
</dbReference>
<dbReference type="Gene3D" id="2.120.10.80">
    <property type="entry name" value="Kelch-type beta propeller"/>
    <property type="match status" value="2"/>
</dbReference>
<dbReference type="PROSITE" id="PS50097">
    <property type="entry name" value="BTB"/>
    <property type="match status" value="1"/>
</dbReference>
<dbReference type="GO" id="GO:0005794">
    <property type="term" value="C:Golgi apparatus"/>
    <property type="evidence" value="ECO:0007669"/>
    <property type="project" value="TreeGrafter"/>
</dbReference>
<dbReference type="EMBL" id="CAMXCT010006112">
    <property type="protein sequence ID" value="CAI4013953.1"/>
    <property type="molecule type" value="Genomic_DNA"/>
</dbReference>
<dbReference type="GO" id="GO:0005975">
    <property type="term" value="P:carbohydrate metabolic process"/>
    <property type="evidence" value="ECO:0007669"/>
    <property type="project" value="InterPro"/>
</dbReference>
<protein>
    <submittedName>
        <fullName evidence="7">BTB domain-containing protein</fullName>
    </submittedName>
</protein>
<comment type="caution">
    <text evidence="5">The sequence shown here is derived from an EMBL/GenBank/DDBJ whole genome shotgun (WGS) entry which is preliminary data.</text>
</comment>
<evidence type="ECO:0000256" key="2">
    <source>
        <dbReference type="ARBA" id="ARBA00022737"/>
    </source>
</evidence>
<evidence type="ECO:0000313" key="8">
    <source>
        <dbReference type="Proteomes" id="UP001152797"/>
    </source>
</evidence>
<feature type="compositionally biased region" description="Basic and acidic residues" evidence="3">
    <location>
        <begin position="1455"/>
        <end position="1471"/>
    </location>
</feature>
<dbReference type="Pfam" id="PF01344">
    <property type="entry name" value="Kelch_1"/>
    <property type="match status" value="2"/>
</dbReference>
<dbReference type="SUPFAM" id="SSF51445">
    <property type="entry name" value="(Trans)glycosidases"/>
    <property type="match status" value="1"/>
</dbReference>
<organism evidence="5">
    <name type="scientific">Cladocopium goreaui</name>
    <dbReference type="NCBI Taxonomy" id="2562237"/>
    <lineage>
        <taxon>Eukaryota</taxon>
        <taxon>Sar</taxon>
        <taxon>Alveolata</taxon>
        <taxon>Dinophyceae</taxon>
        <taxon>Suessiales</taxon>
        <taxon>Symbiodiniaceae</taxon>
        <taxon>Cladocopium</taxon>
    </lineage>
</organism>
<accession>A0A9P1DSE1</accession>
<dbReference type="OrthoDB" id="10251809at2759"/>
<dbReference type="PANTHER" id="PTHR46376">
    <property type="entry name" value="LEUCINE-ZIPPER-LIKE TRANSCRIPTIONAL REGULATOR 1"/>
    <property type="match status" value="1"/>
</dbReference>
<dbReference type="InterPro" id="IPR006047">
    <property type="entry name" value="GH13_cat_dom"/>
</dbReference>
<proteinExistence type="predicted"/>
<evidence type="ECO:0000256" key="1">
    <source>
        <dbReference type="ARBA" id="ARBA00022441"/>
    </source>
</evidence>
<dbReference type="InterPro" id="IPR051568">
    <property type="entry name" value="LZTR1/Attractin"/>
</dbReference>
<dbReference type="InterPro" id="IPR015915">
    <property type="entry name" value="Kelch-typ_b-propeller"/>
</dbReference>
<name>A0A9P1DSE1_9DINO</name>
<dbReference type="Pfam" id="PF00651">
    <property type="entry name" value="BTB"/>
    <property type="match status" value="1"/>
</dbReference>
<dbReference type="SMART" id="SM00612">
    <property type="entry name" value="Kelch"/>
    <property type="match status" value="5"/>
</dbReference>
<dbReference type="InterPro" id="IPR017853">
    <property type="entry name" value="GH"/>
</dbReference>
<dbReference type="Pfam" id="PF24681">
    <property type="entry name" value="Kelch_KLHDC2_KLHL20_DRC7"/>
    <property type="match status" value="1"/>
</dbReference>